<gene>
    <name evidence="1" type="ORF">MalAC0309_0399</name>
</gene>
<reference evidence="2" key="1">
    <citation type="submission" date="2015-12" db="EMBL/GenBank/DDBJ databases">
        <authorList>
            <person name="Shamseldin A."/>
            <person name="Moawad H."/>
            <person name="Abd El-Rahim W.M."/>
            <person name="Sadowsky M.J."/>
        </authorList>
    </citation>
    <scope>NUCLEOTIDE SEQUENCE [LARGE SCALE GENOMIC DNA]</scope>
    <source>
        <strain evidence="2">JAM AC0309</strain>
    </source>
</reference>
<dbReference type="Pfam" id="PF19736">
    <property type="entry name" value="DUF6226"/>
    <property type="match status" value="1"/>
</dbReference>
<dbReference type="EMBL" id="AP017315">
    <property type="protein sequence ID" value="BAU31274.1"/>
    <property type="molecule type" value="Genomic_DNA"/>
</dbReference>
<organism evidence="1 2">
    <name type="scientific">Microcella alkaliphila</name>
    <dbReference type="NCBI Taxonomy" id="279828"/>
    <lineage>
        <taxon>Bacteria</taxon>
        <taxon>Bacillati</taxon>
        <taxon>Actinomycetota</taxon>
        <taxon>Actinomycetes</taxon>
        <taxon>Micrococcales</taxon>
        <taxon>Microbacteriaceae</taxon>
        <taxon>Microcella</taxon>
    </lineage>
</organism>
<accession>A0A0U4WTR4</accession>
<evidence type="ECO:0000313" key="2">
    <source>
        <dbReference type="Proteomes" id="UP000218965"/>
    </source>
</evidence>
<dbReference type="Proteomes" id="UP000218965">
    <property type="component" value="Chromosome"/>
</dbReference>
<dbReference type="OrthoDB" id="3290597at2"/>
<protein>
    <submittedName>
        <fullName evidence="1">Uncharacterized protein</fullName>
    </submittedName>
</protein>
<dbReference type="AlphaFoldDB" id="A0A0U4WTR4"/>
<dbReference type="InterPro" id="IPR045773">
    <property type="entry name" value="DUF6226"/>
</dbReference>
<name>A0A0U4WTR4_9MICO</name>
<dbReference type="KEGG" id="malk:MalAC0309_0399"/>
<proteinExistence type="predicted"/>
<sequence length="242" mass="26070">MPGTLSALHGSGLGGPVVDTLSTIHHNRAMTSYVRPEIAPQEYRDVSGTVIPYGERWGLAGPPEDSYSCITHPERFAPLHEVARALVAHLTLTFDIEIERGASLADELGRRQIPIIDAYTLRPRAVDAAPLDIALTGYPGVVLAAGVLWESSYPVCGCDACDETWERAADELESHVLAVADGRFRESVATQGRADGRATYGYRFAGSMSGTGGLTHVSDAKREAAIERLATLSAGWLSWPRR</sequence>
<evidence type="ECO:0000313" key="1">
    <source>
        <dbReference type="EMBL" id="BAU31274.1"/>
    </source>
</evidence>
<reference evidence="1 2" key="2">
    <citation type="submission" date="2016-01" db="EMBL/GenBank/DDBJ databases">
        <title>Microcella alkaliphila JAM AC0309 whole genome shotgun sequence.</title>
        <authorList>
            <person name="Kurata A."/>
            <person name="Hirose Y."/>
            <person name="Kishimoto N."/>
            <person name="Kobayashi T."/>
        </authorList>
    </citation>
    <scope>NUCLEOTIDE SEQUENCE [LARGE SCALE GENOMIC DNA]</scope>
    <source>
        <strain evidence="1 2">JAM AC0309</strain>
    </source>
</reference>
<dbReference type="RefSeq" id="WP_150129160.1">
    <property type="nucleotide sequence ID" value="NZ_AP017315.1"/>
</dbReference>